<dbReference type="Proteomes" id="UP000664132">
    <property type="component" value="Unassembled WGS sequence"/>
</dbReference>
<proteinExistence type="predicted"/>
<name>A0A8H7WGI1_9HELO</name>
<dbReference type="AlphaFoldDB" id="A0A8H7WGI1"/>
<comment type="caution">
    <text evidence="2">The sequence shown here is derived from an EMBL/GenBank/DDBJ whole genome shotgun (WGS) entry which is preliminary data.</text>
</comment>
<reference evidence="2" key="1">
    <citation type="submission" date="2021-02" db="EMBL/GenBank/DDBJ databases">
        <title>Genome sequence Cadophora malorum strain M34.</title>
        <authorList>
            <person name="Stefanovic E."/>
            <person name="Vu D."/>
            <person name="Scully C."/>
            <person name="Dijksterhuis J."/>
            <person name="Roader J."/>
            <person name="Houbraken J."/>
        </authorList>
    </citation>
    <scope>NUCLEOTIDE SEQUENCE</scope>
    <source>
        <strain evidence="2">M34</strain>
    </source>
</reference>
<dbReference type="EMBL" id="JAFJYH010000022">
    <property type="protein sequence ID" value="KAG4424321.1"/>
    <property type="molecule type" value="Genomic_DNA"/>
</dbReference>
<evidence type="ECO:0000313" key="2">
    <source>
        <dbReference type="EMBL" id="KAG4424321.1"/>
    </source>
</evidence>
<keyword evidence="3" id="KW-1185">Reference proteome</keyword>
<accession>A0A8H7WGI1</accession>
<protein>
    <submittedName>
        <fullName evidence="2">Uncharacterized protein</fullName>
    </submittedName>
</protein>
<feature type="compositionally biased region" description="Polar residues" evidence="1">
    <location>
        <begin position="113"/>
        <end position="122"/>
    </location>
</feature>
<evidence type="ECO:0000313" key="3">
    <source>
        <dbReference type="Proteomes" id="UP000664132"/>
    </source>
</evidence>
<sequence>MHPITKDAGASQSPLTTFAVLETSISTLNSPSTISINLSDIPKLTRDGSTYEARRISIQAIFLIFDLSSTIRPPASPPASPVATQAPSSPRPNVFLTSSQKIQLATINPASNTTSVSRSAVLSEQDDIDNDETYQEYKEDMRRELRRDDDKARDLEDGELSKIEDMRMGETAARDLWVYLEESMK</sequence>
<evidence type="ECO:0000256" key="1">
    <source>
        <dbReference type="SAM" id="MobiDB-lite"/>
    </source>
</evidence>
<organism evidence="2 3">
    <name type="scientific">Cadophora malorum</name>
    <dbReference type="NCBI Taxonomy" id="108018"/>
    <lineage>
        <taxon>Eukaryota</taxon>
        <taxon>Fungi</taxon>
        <taxon>Dikarya</taxon>
        <taxon>Ascomycota</taxon>
        <taxon>Pezizomycotina</taxon>
        <taxon>Leotiomycetes</taxon>
        <taxon>Helotiales</taxon>
        <taxon>Ploettnerulaceae</taxon>
        <taxon>Cadophora</taxon>
    </lineage>
</organism>
<gene>
    <name evidence="2" type="ORF">IFR04_002562</name>
</gene>
<feature type="region of interest" description="Disordered" evidence="1">
    <location>
        <begin position="113"/>
        <end position="132"/>
    </location>
</feature>